<dbReference type="KEGG" id="mdi:METDI5452"/>
<dbReference type="PROSITE" id="PS50850">
    <property type="entry name" value="MFS"/>
    <property type="match status" value="1"/>
</dbReference>
<sequence length="422" mass="43450">MRIGTPPDRAGLRGRVKPVQAERPATLARRLKVMPAVSARPSDRDRLGAMTAAITSVAVVGTGLGLSIPLLSLEMERMGASSVVIGLNTAVAGFAAILTVPFVPRLAARVGVVRLLILAIVLGGLCLSAFKLFPNLVLWFPLRFVFSTTMGVLFVLSEYWINDAAPPERRGLVMGIYATILAIGFAIGPTLLTLLGTDGFAPYLAGSALFFLGLTPLVLARNLSPDLGHDEGAGILAYLRLAPLAVLAAALYGAVEAGAFAILPLYGLRIGLDATISAALVSAVALGNVLFQIPVGLLADRVDRRLVLLGASLAGALGAALIPAASASLPLLSALLFVWGGIVGTLYTVGLAHLGATLRGPDLAGANAAFVMLYNAGLMLGPPLIGGGMDLQPPQGFAVALSLLFALYAMPVVRSLVRGRAG</sequence>
<keyword evidence="3 4" id="KW-0472">Membrane</keyword>
<feature type="transmembrane region" description="Helical" evidence="4">
    <location>
        <begin position="83"/>
        <end position="103"/>
    </location>
</feature>
<feature type="transmembrane region" description="Helical" evidence="4">
    <location>
        <begin position="200"/>
        <end position="220"/>
    </location>
</feature>
<dbReference type="CDD" id="cd17477">
    <property type="entry name" value="MFS_YcaD_like"/>
    <property type="match status" value="1"/>
</dbReference>
<feature type="transmembrane region" description="Helical" evidence="4">
    <location>
        <begin position="139"/>
        <end position="160"/>
    </location>
</feature>
<dbReference type="GO" id="GO:0022857">
    <property type="term" value="F:transmembrane transporter activity"/>
    <property type="evidence" value="ECO:0007669"/>
    <property type="project" value="InterPro"/>
</dbReference>
<reference evidence="7" key="1">
    <citation type="journal article" date="2009" name="PLoS ONE">
        <title>Methylobacterium genome sequences: a reference blueprint to investigate microbial metabolism of C1 compounds from natural and industrial sources.</title>
        <authorList>
            <person name="Vuilleumier S."/>
            <person name="Chistoserdova L."/>
            <person name="Lee M.-C."/>
            <person name="Bringel F."/>
            <person name="Lajus A."/>
            <person name="Zhou Y."/>
            <person name="Gourion B."/>
            <person name="Barbe V."/>
            <person name="Chang J."/>
            <person name="Cruveiller S."/>
            <person name="Dossat C."/>
            <person name="Gillett W."/>
            <person name="Gruffaz C."/>
            <person name="Haugen E."/>
            <person name="Hourcade E."/>
            <person name="Levy R."/>
            <person name="Mangenot S."/>
            <person name="Muller E."/>
            <person name="Nadalig T."/>
            <person name="Pagni M."/>
            <person name="Penny C."/>
            <person name="Peyraud R."/>
            <person name="Robinson D.G."/>
            <person name="Roche D."/>
            <person name="Rouy Z."/>
            <person name="Saenampechek C."/>
            <person name="Salvignol G."/>
            <person name="Vallenet D."/>
            <person name="Wu Z."/>
            <person name="Marx C.J."/>
            <person name="Vorholt J.A."/>
            <person name="Olson M.V."/>
            <person name="Kaul R."/>
            <person name="Weissenbach J."/>
            <person name="Medigue C."/>
            <person name="Lidstrom M.E."/>
        </authorList>
    </citation>
    <scope>NUCLEOTIDE SEQUENCE [LARGE SCALE GENOMIC DNA]</scope>
    <source>
        <strain evidence="7">DSM 6343 / CIP 106787 / DM4</strain>
    </source>
</reference>
<dbReference type="AlphaFoldDB" id="C7CMR5"/>
<proteinExistence type="predicted"/>
<protein>
    <submittedName>
        <fullName evidence="6">Permease of major facilitator transporter (Tat pathway signal)</fullName>
    </submittedName>
</protein>
<feature type="transmembrane region" description="Helical" evidence="4">
    <location>
        <begin position="115"/>
        <end position="133"/>
    </location>
</feature>
<evidence type="ECO:0000313" key="6">
    <source>
        <dbReference type="EMBL" id="CAX27060.1"/>
    </source>
</evidence>
<dbReference type="Proteomes" id="UP000008070">
    <property type="component" value="Chromosome"/>
</dbReference>
<evidence type="ECO:0000256" key="4">
    <source>
        <dbReference type="SAM" id="Phobius"/>
    </source>
</evidence>
<feature type="transmembrane region" description="Helical" evidence="4">
    <location>
        <begin position="397"/>
        <end position="417"/>
    </location>
</feature>
<feature type="transmembrane region" description="Helical" evidence="4">
    <location>
        <begin position="172"/>
        <end position="194"/>
    </location>
</feature>
<dbReference type="GO" id="GO:0005886">
    <property type="term" value="C:plasma membrane"/>
    <property type="evidence" value="ECO:0007669"/>
    <property type="project" value="TreeGrafter"/>
</dbReference>
<name>C7CMR5_METED</name>
<feature type="domain" description="Major facilitator superfamily (MFS) profile" evidence="5">
    <location>
        <begin position="49"/>
        <end position="422"/>
    </location>
</feature>
<dbReference type="PANTHER" id="PTHR23521">
    <property type="entry name" value="TRANSPORTER MFS SUPERFAMILY"/>
    <property type="match status" value="1"/>
</dbReference>
<dbReference type="PANTHER" id="PTHR23521:SF3">
    <property type="entry name" value="MFS TRANSPORTER"/>
    <property type="match status" value="1"/>
</dbReference>
<evidence type="ECO:0000256" key="3">
    <source>
        <dbReference type="ARBA" id="ARBA00023136"/>
    </source>
</evidence>
<feature type="transmembrane region" description="Helical" evidence="4">
    <location>
        <begin position="364"/>
        <end position="385"/>
    </location>
</feature>
<dbReference type="InterPro" id="IPR011701">
    <property type="entry name" value="MFS"/>
</dbReference>
<feature type="transmembrane region" description="Helical" evidence="4">
    <location>
        <begin position="278"/>
        <end position="299"/>
    </location>
</feature>
<dbReference type="InterPro" id="IPR047200">
    <property type="entry name" value="MFS_YcaD-like"/>
</dbReference>
<feature type="transmembrane region" description="Helical" evidence="4">
    <location>
        <begin position="331"/>
        <end position="352"/>
    </location>
</feature>
<evidence type="ECO:0000313" key="7">
    <source>
        <dbReference type="Proteomes" id="UP000008070"/>
    </source>
</evidence>
<dbReference type="Gene3D" id="1.20.1250.20">
    <property type="entry name" value="MFS general substrate transporter like domains"/>
    <property type="match status" value="2"/>
</dbReference>
<dbReference type="EMBL" id="FP103042">
    <property type="protein sequence ID" value="CAX27060.1"/>
    <property type="molecule type" value="Genomic_DNA"/>
</dbReference>
<evidence type="ECO:0000259" key="5">
    <source>
        <dbReference type="PROSITE" id="PS50850"/>
    </source>
</evidence>
<accession>C7CMR5</accession>
<keyword evidence="2 4" id="KW-1133">Transmembrane helix</keyword>
<keyword evidence="1 4" id="KW-0812">Transmembrane</keyword>
<gene>
    <name evidence="6" type="ORF">METD_I5452</name>
</gene>
<dbReference type="Pfam" id="PF07690">
    <property type="entry name" value="MFS_1"/>
    <property type="match status" value="1"/>
</dbReference>
<feature type="transmembrane region" description="Helical" evidence="4">
    <location>
        <begin position="47"/>
        <end position="71"/>
    </location>
</feature>
<evidence type="ECO:0000256" key="1">
    <source>
        <dbReference type="ARBA" id="ARBA00022692"/>
    </source>
</evidence>
<dbReference type="HOGENOM" id="CLU_035018_0_0_5"/>
<organism evidence="6 7">
    <name type="scientific">Methylorubrum extorquens (strain DSM 6343 / CIP 106787 / DM4)</name>
    <name type="common">Methylobacterium extorquens</name>
    <dbReference type="NCBI Taxonomy" id="661410"/>
    <lineage>
        <taxon>Bacteria</taxon>
        <taxon>Pseudomonadati</taxon>
        <taxon>Pseudomonadota</taxon>
        <taxon>Alphaproteobacteria</taxon>
        <taxon>Hyphomicrobiales</taxon>
        <taxon>Methylobacteriaceae</taxon>
        <taxon>Methylorubrum</taxon>
    </lineage>
</organism>
<dbReference type="SUPFAM" id="SSF103473">
    <property type="entry name" value="MFS general substrate transporter"/>
    <property type="match status" value="1"/>
</dbReference>
<dbReference type="InterPro" id="IPR036259">
    <property type="entry name" value="MFS_trans_sf"/>
</dbReference>
<dbReference type="InterPro" id="IPR020846">
    <property type="entry name" value="MFS_dom"/>
</dbReference>
<evidence type="ECO:0000256" key="2">
    <source>
        <dbReference type="ARBA" id="ARBA00022989"/>
    </source>
</evidence>
<feature type="transmembrane region" description="Helical" evidence="4">
    <location>
        <begin position="306"/>
        <end position="325"/>
    </location>
</feature>
<feature type="transmembrane region" description="Helical" evidence="4">
    <location>
        <begin position="241"/>
        <end position="266"/>
    </location>
</feature>